<dbReference type="GO" id="GO:0008270">
    <property type="term" value="F:zinc ion binding"/>
    <property type="evidence" value="ECO:0007669"/>
    <property type="project" value="UniProtKB-KW"/>
</dbReference>
<organism evidence="7 8">
    <name type="scientific">Arabidopsis suecica</name>
    <name type="common">Swedish thale-cress</name>
    <name type="synonym">Cardaminopsis suecica</name>
    <dbReference type="NCBI Taxonomy" id="45249"/>
    <lineage>
        <taxon>Eukaryota</taxon>
        <taxon>Viridiplantae</taxon>
        <taxon>Streptophyta</taxon>
        <taxon>Embryophyta</taxon>
        <taxon>Tracheophyta</taxon>
        <taxon>Spermatophyta</taxon>
        <taxon>Magnoliopsida</taxon>
        <taxon>eudicotyledons</taxon>
        <taxon>Gunneridae</taxon>
        <taxon>Pentapetalae</taxon>
        <taxon>rosids</taxon>
        <taxon>malvids</taxon>
        <taxon>Brassicales</taxon>
        <taxon>Brassicaceae</taxon>
        <taxon>Camelineae</taxon>
        <taxon>Arabidopsis</taxon>
    </lineage>
</organism>
<keyword evidence="3" id="KW-0862">Zinc</keyword>
<keyword evidence="2 4" id="KW-0863">Zinc-finger</keyword>
<feature type="domain" description="GRF-type" evidence="6">
    <location>
        <begin position="12"/>
        <end position="54"/>
    </location>
</feature>
<evidence type="ECO:0000313" key="8">
    <source>
        <dbReference type="Proteomes" id="UP000694251"/>
    </source>
</evidence>
<reference evidence="7 8" key="1">
    <citation type="submission" date="2020-12" db="EMBL/GenBank/DDBJ databases">
        <title>Concerted genomic and epigenomic changes stabilize Arabidopsis allopolyploids.</title>
        <authorList>
            <person name="Chen Z."/>
        </authorList>
    </citation>
    <scope>NUCLEOTIDE SEQUENCE [LARGE SCALE GENOMIC DNA]</scope>
    <source>
        <strain evidence="7">As9502</strain>
        <tissue evidence="7">Leaf</tissue>
    </source>
</reference>
<dbReference type="EMBL" id="JAEFBJ010000009">
    <property type="protein sequence ID" value="KAG7572561.1"/>
    <property type="molecule type" value="Genomic_DNA"/>
</dbReference>
<evidence type="ECO:0000259" key="6">
    <source>
        <dbReference type="PROSITE" id="PS51999"/>
    </source>
</evidence>
<evidence type="ECO:0000256" key="1">
    <source>
        <dbReference type="ARBA" id="ARBA00022723"/>
    </source>
</evidence>
<keyword evidence="5" id="KW-1133">Transmembrane helix</keyword>
<dbReference type="InterPro" id="IPR010666">
    <property type="entry name" value="Znf_GRF"/>
</dbReference>
<dbReference type="PROSITE" id="PS51999">
    <property type="entry name" value="ZF_GRF"/>
    <property type="match status" value="1"/>
</dbReference>
<keyword evidence="5" id="KW-0472">Membrane</keyword>
<comment type="caution">
    <text evidence="7">The sequence shown here is derived from an EMBL/GenBank/DDBJ whole genome shotgun (WGS) entry which is preliminary data.</text>
</comment>
<dbReference type="OrthoDB" id="1103794at2759"/>
<dbReference type="Pfam" id="PF06839">
    <property type="entry name" value="Zn_ribbon_GRF"/>
    <property type="match status" value="1"/>
</dbReference>
<feature type="transmembrane region" description="Helical" evidence="5">
    <location>
        <begin position="115"/>
        <end position="132"/>
    </location>
</feature>
<evidence type="ECO:0000256" key="2">
    <source>
        <dbReference type="ARBA" id="ARBA00022771"/>
    </source>
</evidence>
<gene>
    <name evidence="7" type="ORF">ISN44_As09g009220</name>
</gene>
<dbReference type="PANTHER" id="PTHR33248">
    <property type="entry name" value="ZINC ION-BINDING PROTEIN"/>
    <property type="match status" value="1"/>
</dbReference>
<name>A0A8T2AGA9_ARASU</name>
<keyword evidence="1" id="KW-0479">Metal-binding</keyword>
<dbReference type="AlphaFoldDB" id="A0A8T2AGA9"/>
<protein>
    <submittedName>
        <fullName evidence="7">Zinc finger GRF-type</fullName>
    </submittedName>
</protein>
<evidence type="ECO:0000256" key="5">
    <source>
        <dbReference type="SAM" id="Phobius"/>
    </source>
</evidence>
<keyword evidence="8" id="KW-1185">Reference proteome</keyword>
<evidence type="ECO:0000256" key="4">
    <source>
        <dbReference type="PROSITE-ProRule" id="PRU01343"/>
    </source>
</evidence>
<evidence type="ECO:0000313" key="7">
    <source>
        <dbReference type="EMBL" id="KAG7572561.1"/>
    </source>
</evidence>
<sequence length="133" mass="15481">MGDRLRGFPKKCRCGEPIVMKTSNTARNPGRLFHACPFGDNDNRFHVFKWTDSCMVEEIQDLIEKVDNLEGTSITMQKSFNAYESEIENLTMETRVCEAVIEKEVAELKIQFRSLQNIVVFALVLIFFFRFIF</sequence>
<evidence type="ECO:0000256" key="3">
    <source>
        <dbReference type="ARBA" id="ARBA00022833"/>
    </source>
</evidence>
<keyword evidence="5" id="KW-0812">Transmembrane</keyword>
<dbReference type="Proteomes" id="UP000694251">
    <property type="component" value="Chromosome 9"/>
</dbReference>
<accession>A0A8T2AGA9</accession>
<proteinExistence type="predicted"/>